<dbReference type="RefSeq" id="WP_188083966.1">
    <property type="nucleotide sequence ID" value="NZ_JACIEU010000023.1"/>
</dbReference>
<protein>
    <submittedName>
        <fullName evidence="2">Uncharacterized protein</fullName>
    </submittedName>
</protein>
<keyword evidence="3" id="KW-1185">Reference proteome</keyword>
<dbReference type="Proteomes" id="UP000590524">
    <property type="component" value="Unassembled WGS sequence"/>
</dbReference>
<organism evidence="2 3">
    <name type="scientific">Sphingobium scionense</name>
    <dbReference type="NCBI Taxonomy" id="1404341"/>
    <lineage>
        <taxon>Bacteria</taxon>
        <taxon>Pseudomonadati</taxon>
        <taxon>Pseudomonadota</taxon>
        <taxon>Alphaproteobacteria</taxon>
        <taxon>Sphingomonadales</taxon>
        <taxon>Sphingomonadaceae</taxon>
        <taxon>Sphingobium</taxon>
    </lineage>
</organism>
<gene>
    <name evidence="2" type="ORF">GGQ90_004432</name>
</gene>
<reference evidence="2 3" key="1">
    <citation type="submission" date="2020-08" db="EMBL/GenBank/DDBJ databases">
        <title>Genomic Encyclopedia of Type Strains, Phase IV (KMG-IV): sequencing the most valuable type-strain genomes for metagenomic binning, comparative biology and taxonomic classification.</title>
        <authorList>
            <person name="Goeker M."/>
        </authorList>
    </citation>
    <scope>NUCLEOTIDE SEQUENCE [LARGE SCALE GENOMIC DNA]</scope>
    <source>
        <strain evidence="2 3">DSM 19371</strain>
    </source>
</reference>
<keyword evidence="1" id="KW-0732">Signal</keyword>
<dbReference type="EMBL" id="JACIEU010000023">
    <property type="protein sequence ID" value="MBB4150625.1"/>
    <property type="molecule type" value="Genomic_DNA"/>
</dbReference>
<evidence type="ECO:0000256" key="1">
    <source>
        <dbReference type="SAM" id="SignalP"/>
    </source>
</evidence>
<dbReference type="AlphaFoldDB" id="A0A7W6PWL2"/>
<evidence type="ECO:0000313" key="2">
    <source>
        <dbReference type="EMBL" id="MBB4150625.1"/>
    </source>
</evidence>
<name>A0A7W6PWL2_9SPHN</name>
<feature type="signal peptide" evidence="1">
    <location>
        <begin position="1"/>
        <end position="23"/>
    </location>
</feature>
<evidence type="ECO:0000313" key="3">
    <source>
        <dbReference type="Proteomes" id="UP000590524"/>
    </source>
</evidence>
<accession>A0A7W6PWL2</accession>
<feature type="chain" id="PRO_5030510561" evidence="1">
    <location>
        <begin position="24"/>
        <end position="115"/>
    </location>
</feature>
<comment type="caution">
    <text evidence="2">The sequence shown here is derived from an EMBL/GenBank/DDBJ whole genome shotgun (WGS) entry which is preliminary data.</text>
</comment>
<sequence>MSGLKLFAAFASPFLILASPAQAVGDAGTFYVLEVSVEGNEPIVYVKATGINNPDGCSSTSAISLTAVSEDVQDRMLATALTAKASGKRLGGWLNGCVSSPWGTIPKAINVSLKD</sequence>
<proteinExistence type="predicted"/>